<sequence length="239" mass="26444">MYFTVKDPRAFHTSLNGWFDGFCPSNGIADKMNKKAKGVWAQQEEYKKKLNSLKNGAQAAEWENLKKQVRKLDDDLKNYQRDLEKELAIASAIGVDTTGLGAWCNGAVSKRKKAEASLREAEKALGEVKGAMQTLERQQNDGIKEAGLVIQQNQQRIEAVKSKIRAVQTKIEVFKAKRDNAQQEITSGAGKSNAKKSDLIGQVKENAPLIIGGLVAVGTGVYLYNNRKKPKRVARKVQA</sequence>
<evidence type="ECO:0000313" key="3">
    <source>
        <dbReference type="EMBL" id="CAL2104616.1"/>
    </source>
</evidence>
<evidence type="ECO:0000313" key="4">
    <source>
        <dbReference type="Proteomes" id="UP001497527"/>
    </source>
</evidence>
<keyword evidence="4" id="KW-1185">Reference proteome</keyword>
<keyword evidence="1" id="KW-0175">Coiled coil</keyword>
<gene>
    <name evidence="3" type="ORF">T190423A01A_90041</name>
</gene>
<keyword evidence="2" id="KW-0472">Membrane</keyword>
<proteinExistence type="predicted"/>
<feature type="coiled-coil region" evidence="1">
    <location>
        <begin position="43"/>
        <end position="184"/>
    </location>
</feature>
<reference evidence="3 4" key="1">
    <citation type="submission" date="2024-05" db="EMBL/GenBank/DDBJ databases">
        <authorList>
            <person name="Duchaud E."/>
        </authorList>
    </citation>
    <scope>NUCLEOTIDE SEQUENCE [LARGE SCALE GENOMIC DNA]</scope>
    <source>
        <strain evidence="3">Ena-SAMPLE-TAB-13-05-2024-13:56:06:370-140308</strain>
    </source>
</reference>
<evidence type="ECO:0000256" key="1">
    <source>
        <dbReference type="SAM" id="Coils"/>
    </source>
</evidence>
<keyword evidence="2" id="KW-1133">Transmembrane helix</keyword>
<name>A0ABP1F4T9_9FLAO</name>
<keyword evidence="2" id="KW-0812">Transmembrane</keyword>
<organism evidence="3 4">
    <name type="scientific">Tenacibaculum polynesiense</name>
    <dbReference type="NCBI Taxonomy" id="3137857"/>
    <lineage>
        <taxon>Bacteria</taxon>
        <taxon>Pseudomonadati</taxon>
        <taxon>Bacteroidota</taxon>
        <taxon>Flavobacteriia</taxon>
        <taxon>Flavobacteriales</taxon>
        <taxon>Flavobacteriaceae</taxon>
        <taxon>Tenacibaculum</taxon>
    </lineage>
</organism>
<dbReference type="Proteomes" id="UP001497527">
    <property type="component" value="Unassembled WGS sequence"/>
</dbReference>
<dbReference type="RefSeq" id="WP_348721709.1">
    <property type="nucleotide sequence ID" value="NZ_CAXJIO010000018.1"/>
</dbReference>
<comment type="caution">
    <text evidence="3">The sequence shown here is derived from an EMBL/GenBank/DDBJ whole genome shotgun (WGS) entry which is preliminary data.</text>
</comment>
<feature type="transmembrane region" description="Helical" evidence="2">
    <location>
        <begin position="207"/>
        <end position="225"/>
    </location>
</feature>
<dbReference type="EMBL" id="CAXJIO010000018">
    <property type="protein sequence ID" value="CAL2104616.1"/>
    <property type="molecule type" value="Genomic_DNA"/>
</dbReference>
<evidence type="ECO:0000256" key="2">
    <source>
        <dbReference type="SAM" id="Phobius"/>
    </source>
</evidence>
<protein>
    <submittedName>
        <fullName evidence="3">Uncharacterized protein</fullName>
    </submittedName>
</protein>
<accession>A0ABP1F4T9</accession>